<dbReference type="EMBL" id="JAUSUR010000001">
    <property type="protein sequence ID" value="MDQ0359747.1"/>
    <property type="molecule type" value="Genomic_DNA"/>
</dbReference>
<evidence type="ECO:0000256" key="10">
    <source>
        <dbReference type="SAM" id="Phobius"/>
    </source>
</evidence>
<dbReference type="PANTHER" id="PTHR33989">
    <property type="match status" value="1"/>
</dbReference>
<dbReference type="RefSeq" id="WP_307405125.1">
    <property type="nucleotide sequence ID" value="NZ_JAUSUR010000001.1"/>
</dbReference>
<feature type="transmembrane region" description="Helical" evidence="10">
    <location>
        <begin position="184"/>
        <end position="207"/>
    </location>
</feature>
<evidence type="ECO:0000313" key="12">
    <source>
        <dbReference type="EMBL" id="MDQ0359747.1"/>
    </source>
</evidence>
<dbReference type="InterPro" id="IPR004796">
    <property type="entry name" value="PTS_IIC_cello"/>
</dbReference>
<dbReference type="PANTHER" id="PTHR33989:SF8">
    <property type="entry name" value="PERMEASE IIC COMPONENT"/>
    <property type="match status" value="1"/>
</dbReference>
<keyword evidence="4 9" id="KW-0762">Sugar transport</keyword>
<dbReference type="NCBIfam" id="TIGR00410">
    <property type="entry name" value="lacE"/>
    <property type="match status" value="1"/>
</dbReference>
<gene>
    <name evidence="12" type="ORF">J2S15_000478</name>
</gene>
<sequence length="436" mass="47097">MTAFFNKLEDKLMPLANFFGQQRHLLAIRDGIVSAMPLTIIGSIFLILAYPPVDPTNIPDIPLIGAFLEGWYNWAQANMGAIIAPFSATMAILSLFVCVGSSYSLASHYDRKPLQYVIANLSIYILVCAPVTDGAIPTAAFDGKGILLAAFVALIGTEIMNFVEKKGWTFKMPAGVPPIVANSFASLFPFGIAMFLFYGLSLGIQAATGQLLPEVFFGLFEGLKASVDNIFSVTILTGFENLLFGFGVHPTTVVGPILDPLESMNIAENASLIAQGLEATRVYTQPFWAFYVALGGGGATLGLAFLTLRARSKQIRDVGKVALIPSLFNINEPLIFGLPIFLNPILIIPFMIAPMVNVVLGWLATSSGLVNMATIAAPWTSPAPLGAMLSTMDFKALLLVIVMLLINMVIYYPFLKMYDNSKVKEENEAEAQIESA</sequence>
<keyword evidence="3 9" id="KW-1003">Cell membrane</keyword>
<feature type="transmembrane region" description="Helical" evidence="10">
    <location>
        <begin position="146"/>
        <end position="163"/>
    </location>
</feature>
<feature type="domain" description="PTS EIIC type-3" evidence="11">
    <location>
        <begin position="8"/>
        <end position="414"/>
    </location>
</feature>
<dbReference type="Pfam" id="PF02378">
    <property type="entry name" value="PTS_EIIC"/>
    <property type="match status" value="1"/>
</dbReference>
<evidence type="ECO:0000256" key="4">
    <source>
        <dbReference type="ARBA" id="ARBA00022597"/>
    </source>
</evidence>
<comment type="subcellular location">
    <subcellularLocation>
        <location evidence="1">Cell membrane</location>
        <topology evidence="1">Multi-pass membrane protein</topology>
    </subcellularLocation>
</comment>
<dbReference type="InterPro" id="IPR004501">
    <property type="entry name" value="PTS_EIIC_3"/>
</dbReference>
<organism evidence="12 13">
    <name type="scientific">Breznakia pachnodae</name>
    <dbReference type="NCBI Taxonomy" id="265178"/>
    <lineage>
        <taxon>Bacteria</taxon>
        <taxon>Bacillati</taxon>
        <taxon>Bacillota</taxon>
        <taxon>Erysipelotrichia</taxon>
        <taxon>Erysipelotrichales</taxon>
        <taxon>Erysipelotrichaceae</taxon>
        <taxon>Breznakia</taxon>
    </lineage>
</organism>
<evidence type="ECO:0000256" key="9">
    <source>
        <dbReference type="PIRNR" id="PIRNR006351"/>
    </source>
</evidence>
<evidence type="ECO:0000256" key="1">
    <source>
        <dbReference type="ARBA" id="ARBA00004651"/>
    </source>
</evidence>
<feature type="transmembrane region" description="Helical" evidence="10">
    <location>
        <begin position="117"/>
        <end position="140"/>
    </location>
</feature>
<keyword evidence="5" id="KW-0598">Phosphotransferase system</keyword>
<feature type="transmembrane region" description="Helical" evidence="10">
    <location>
        <begin position="31"/>
        <end position="50"/>
    </location>
</feature>
<comment type="caution">
    <text evidence="12">The sequence shown here is derived from an EMBL/GenBank/DDBJ whole genome shotgun (WGS) entry which is preliminary data.</text>
</comment>
<evidence type="ECO:0000256" key="3">
    <source>
        <dbReference type="ARBA" id="ARBA00022475"/>
    </source>
</evidence>
<keyword evidence="8 9" id="KW-0472">Membrane</keyword>
<dbReference type="PIRSF" id="PIRSF006351">
    <property type="entry name" value="PTS_EIIC-Cellobiose"/>
    <property type="match status" value="1"/>
</dbReference>
<feature type="transmembrane region" description="Helical" evidence="10">
    <location>
        <begin position="82"/>
        <end position="105"/>
    </location>
</feature>
<accession>A0ABU0DYN1</accession>
<evidence type="ECO:0000256" key="6">
    <source>
        <dbReference type="ARBA" id="ARBA00022692"/>
    </source>
</evidence>
<feature type="transmembrane region" description="Helical" evidence="10">
    <location>
        <begin position="340"/>
        <end position="364"/>
    </location>
</feature>
<evidence type="ECO:0000256" key="8">
    <source>
        <dbReference type="ARBA" id="ARBA00023136"/>
    </source>
</evidence>
<name>A0ABU0DYN1_9FIRM</name>
<dbReference type="PROSITE" id="PS51105">
    <property type="entry name" value="PTS_EIIC_TYPE_3"/>
    <property type="match status" value="1"/>
</dbReference>
<protein>
    <recommendedName>
        <fullName evidence="9">Permease IIC component</fullName>
    </recommendedName>
</protein>
<dbReference type="InterPro" id="IPR051088">
    <property type="entry name" value="PTS_Sugar-EIIC/EIIB"/>
</dbReference>
<evidence type="ECO:0000256" key="2">
    <source>
        <dbReference type="ARBA" id="ARBA00022448"/>
    </source>
</evidence>
<evidence type="ECO:0000256" key="5">
    <source>
        <dbReference type="ARBA" id="ARBA00022683"/>
    </source>
</evidence>
<comment type="function">
    <text evidence="9">The phosphoenolpyruvate-dependent sugar phosphotransferase system (PTS), a major carbohydrate active -transport system, catalyzes the phosphorylation of incoming sugar substrates concomitant with their translocation across the cell membrane.</text>
</comment>
<feature type="transmembrane region" description="Helical" evidence="10">
    <location>
        <begin position="394"/>
        <end position="414"/>
    </location>
</feature>
<evidence type="ECO:0000256" key="7">
    <source>
        <dbReference type="ARBA" id="ARBA00022989"/>
    </source>
</evidence>
<dbReference type="InterPro" id="IPR003352">
    <property type="entry name" value="PTS_EIIC"/>
</dbReference>
<keyword evidence="13" id="KW-1185">Reference proteome</keyword>
<reference evidence="12 13" key="1">
    <citation type="submission" date="2023-07" db="EMBL/GenBank/DDBJ databases">
        <title>Genomic Encyclopedia of Type Strains, Phase IV (KMG-IV): sequencing the most valuable type-strain genomes for metagenomic binning, comparative biology and taxonomic classification.</title>
        <authorList>
            <person name="Goeker M."/>
        </authorList>
    </citation>
    <scope>NUCLEOTIDE SEQUENCE [LARGE SCALE GENOMIC DNA]</scope>
    <source>
        <strain evidence="12 13">DSM 16784</strain>
    </source>
</reference>
<keyword evidence="2 9" id="KW-0813">Transport</keyword>
<evidence type="ECO:0000313" key="13">
    <source>
        <dbReference type="Proteomes" id="UP001230220"/>
    </source>
</evidence>
<keyword evidence="7 10" id="KW-1133">Transmembrane helix</keyword>
<feature type="transmembrane region" description="Helical" evidence="10">
    <location>
        <begin position="288"/>
        <end position="308"/>
    </location>
</feature>
<keyword evidence="6 10" id="KW-0812">Transmembrane</keyword>
<proteinExistence type="predicted"/>
<dbReference type="Proteomes" id="UP001230220">
    <property type="component" value="Unassembled WGS sequence"/>
</dbReference>
<evidence type="ECO:0000259" key="11">
    <source>
        <dbReference type="PROSITE" id="PS51105"/>
    </source>
</evidence>